<evidence type="ECO:0000256" key="5">
    <source>
        <dbReference type="ARBA" id="ARBA00022842"/>
    </source>
</evidence>
<dbReference type="EMBL" id="DQHO01000003">
    <property type="protein sequence ID" value="HCS93165.1"/>
    <property type="molecule type" value="Genomic_DNA"/>
</dbReference>
<dbReference type="PANTHER" id="PTHR12001">
    <property type="entry name" value="GERANYLGERANYL PYROPHOSPHATE SYNTHASE"/>
    <property type="match status" value="1"/>
</dbReference>
<keyword evidence="3 6" id="KW-0808">Transferase</keyword>
<evidence type="ECO:0000256" key="2">
    <source>
        <dbReference type="ARBA" id="ARBA00006706"/>
    </source>
</evidence>
<evidence type="ECO:0000256" key="6">
    <source>
        <dbReference type="RuleBase" id="RU004466"/>
    </source>
</evidence>
<evidence type="ECO:0000256" key="3">
    <source>
        <dbReference type="ARBA" id="ARBA00022679"/>
    </source>
</evidence>
<dbReference type="PANTHER" id="PTHR12001:SF69">
    <property type="entry name" value="ALL TRANS-POLYPRENYL-DIPHOSPHATE SYNTHASE PDSS1"/>
    <property type="match status" value="1"/>
</dbReference>
<organism evidence="7 8">
    <name type="scientific">Bavariicoccus seileri</name>
    <dbReference type="NCBI Taxonomy" id="549685"/>
    <lineage>
        <taxon>Bacteria</taxon>
        <taxon>Bacillati</taxon>
        <taxon>Bacillota</taxon>
        <taxon>Bacilli</taxon>
        <taxon>Lactobacillales</taxon>
        <taxon>Enterococcaceae</taxon>
        <taxon>Bavariicoccus</taxon>
    </lineage>
</organism>
<evidence type="ECO:0000256" key="4">
    <source>
        <dbReference type="ARBA" id="ARBA00022723"/>
    </source>
</evidence>
<dbReference type="Proteomes" id="UP000262195">
    <property type="component" value="Unassembled WGS sequence"/>
</dbReference>
<dbReference type="Pfam" id="PF00348">
    <property type="entry name" value="polyprenyl_synt"/>
    <property type="match status" value="1"/>
</dbReference>
<reference evidence="7 8" key="1">
    <citation type="journal article" date="2018" name="Nat. Biotechnol.">
        <title>A standardized bacterial taxonomy based on genome phylogeny substantially revises the tree of life.</title>
        <authorList>
            <person name="Parks D.H."/>
            <person name="Chuvochina M."/>
            <person name="Waite D.W."/>
            <person name="Rinke C."/>
            <person name="Skarshewski A."/>
            <person name="Chaumeil P.A."/>
            <person name="Hugenholtz P."/>
        </authorList>
    </citation>
    <scope>NUCLEOTIDE SEQUENCE [LARGE SCALE GENOMIC DNA]</scope>
    <source>
        <strain evidence="7">UBA11306</strain>
    </source>
</reference>
<dbReference type="GO" id="GO:0008299">
    <property type="term" value="P:isoprenoid biosynthetic process"/>
    <property type="evidence" value="ECO:0007669"/>
    <property type="project" value="InterPro"/>
</dbReference>
<dbReference type="SFLD" id="SFLDS00005">
    <property type="entry name" value="Isoprenoid_Synthase_Type_I"/>
    <property type="match status" value="1"/>
</dbReference>
<comment type="caution">
    <text evidence="7">The sequence shown here is derived from an EMBL/GenBank/DDBJ whole genome shotgun (WGS) entry which is preliminary data.</text>
</comment>
<name>A0A3D4S2V4_9ENTE</name>
<evidence type="ECO:0000313" key="8">
    <source>
        <dbReference type="Proteomes" id="UP000262195"/>
    </source>
</evidence>
<dbReference type="AlphaFoldDB" id="A0A3D4S2V4"/>
<evidence type="ECO:0000256" key="1">
    <source>
        <dbReference type="ARBA" id="ARBA00001946"/>
    </source>
</evidence>
<dbReference type="SUPFAM" id="SSF48576">
    <property type="entry name" value="Terpenoid synthases"/>
    <property type="match status" value="1"/>
</dbReference>
<dbReference type="Gene3D" id="1.10.600.10">
    <property type="entry name" value="Farnesyl Diphosphate Synthase"/>
    <property type="match status" value="1"/>
</dbReference>
<dbReference type="GO" id="GO:0046872">
    <property type="term" value="F:metal ion binding"/>
    <property type="evidence" value="ECO:0007669"/>
    <property type="project" value="UniProtKB-KW"/>
</dbReference>
<keyword evidence="4" id="KW-0479">Metal-binding</keyword>
<dbReference type="InterPro" id="IPR000092">
    <property type="entry name" value="Polyprenyl_synt"/>
</dbReference>
<dbReference type="InterPro" id="IPR008949">
    <property type="entry name" value="Isoprenoid_synthase_dom_sf"/>
</dbReference>
<dbReference type="GO" id="GO:0004659">
    <property type="term" value="F:prenyltransferase activity"/>
    <property type="evidence" value="ECO:0007669"/>
    <property type="project" value="InterPro"/>
</dbReference>
<sequence>MDLHPMWRDYKDLAPELIQVHQLMKDSINLQDNPVQPVLLDLIGAGGKLLRPAYQLLLSRYGHDNDRKKAISIAAAIEMLHTATLIHDDIVDQASTRRKKPTISEQFDNVTAVYAGDYLFVVCFKLMSKYASSMKSLQLNSISMEKILLGELNQMKEHYNLDITINDYLATITGKTAELFSLSCFIGSYESGTSLRFAEKSRDIGKNIGIAFQMVDDILDYTQTSSTIGKPVLADVKQGIYSLPLIYAMESGDERLLALLHQKDKLTDIEAQELLGLVHQLGGVKKAQQMASSYTEIALKQISHLPNDALHTRETLSKITKQILYRKN</sequence>
<dbReference type="PROSITE" id="PS00444">
    <property type="entry name" value="POLYPRENYL_SYNTHASE_2"/>
    <property type="match status" value="1"/>
</dbReference>
<comment type="similarity">
    <text evidence="2 6">Belongs to the FPP/GGPP synthase family.</text>
</comment>
<dbReference type="STRING" id="1121105.GCA_000421665_00341"/>
<gene>
    <name evidence="7" type="ORF">DIW15_00460</name>
</gene>
<accession>A0A3D4S2V4</accession>
<keyword evidence="5" id="KW-0460">Magnesium</keyword>
<dbReference type="InterPro" id="IPR033749">
    <property type="entry name" value="Polyprenyl_synt_CS"/>
</dbReference>
<dbReference type="CDD" id="cd00685">
    <property type="entry name" value="Trans_IPPS_HT"/>
    <property type="match status" value="1"/>
</dbReference>
<proteinExistence type="inferred from homology"/>
<comment type="cofactor">
    <cofactor evidence="1">
        <name>Mg(2+)</name>
        <dbReference type="ChEBI" id="CHEBI:18420"/>
    </cofactor>
</comment>
<protein>
    <submittedName>
        <fullName evidence="7">Polyprenyl synthetase family protein</fullName>
    </submittedName>
</protein>
<evidence type="ECO:0000313" key="7">
    <source>
        <dbReference type="EMBL" id="HCS93165.1"/>
    </source>
</evidence>